<dbReference type="AlphaFoldDB" id="N1PKS1"/>
<feature type="region of interest" description="Disordered" evidence="1">
    <location>
        <begin position="248"/>
        <end position="325"/>
    </location>
</feature>
<dbReference type="EMBL" id="KB446541">
    <property type="protein sequence ID" value="EME42684.1"/>
    <property type="molecule type" value="Genomic_DNA"/>
</dbReference>
<organism evidence="2 3">
    <name type="scientific">Dothistroma septosporum (strain NZE10 / CBS 128990)</name>
    <name type="common">Red band needle blight fungus</name>
    <name type="synonym">Mycosphaerella pini</name>
    <dbReference type="NCBI Taxonomy" id="675120"/>
    <lineage>
        <taxon>Eukaryota</taxon>
        <taxon>Fungi</taxon>
        <taxon>Dikarya</taxon>
        <taxon>Ascomycota</taxon>
        <taxon>Pezizomycotina</taxon>
        <taxon>Dothideomycetes</taxon>
        <taxon>Dothideomycetidae</taxon>
        <taxon>Mycosphaerellales</taxon>
        <taxon>Mycosphaerellaceae</taxon>
        <taxon>Dothistroma</taxon>
    </lineage>
</organism>
<keyword evidence="3" id="KW-1185">Reference proteome</keyword>
<sequence length="325" mass="35746">MNGLCGRCVRDANTNNIPAGSDDDEEHGLRDDGNDSEDLVVINFDPSPAHQEGGNSGRHTSSVNGTVSDVGEAHSQASVWDTYHFEGFPPVPESAESNEGTASRIPQCQHTGTSIGRERCRLLRNVHAHRLLRSEDIDDIPSVDSYKASLRGGADDGGGFDDDEAQSVRDAKVAYQPEESRMLELTLRLSLQERPPQSEDDLMDEVSRPTAASAREYTDLRAKYHSPAWREQYDDFARTGFESSRVEFSGSAAAPPGHNEPDMWPRRGCGYEKPGGASAAVREAALRRSKQSVPSPECEPELKNGNEDDDEDPVGWWKKAEKKSY</sequence>
<feature type="region of interest" description="Disordered" evidence="1">
    <location>
        <begin position="193"/>
        <end position="214"/>
    </location>
</feature>
<evidence type="ECO:0000313" key="3">
    <source>
        <dbReference type="Proteomes" id="UP000016933"/>
    </source>
</evidence>
<accession>N1PKS1</accession>
<feature type="region of interest" description="Disordered" evidence="1">
    <location>
        <begin position="1"/>
        <end position="66"/>
    </location>
</feature>
<dbReference type="Proteomes" id="UP000016933">
    <property type="component" value="Unassembled WGS sequence"/>
</dbReference>
<dbReference type="HOGENOM" id="CLU_855361_0_0_1"/>
<reference evidence="3" key="1">
    <citation type="journal article" date="2012" name="PLoS Genet.">
        <title>The genomes of the fungal plant pathogens Cladosporium fulvum and Dothistroma septosporum reveal adaptation to different hosts and lifestyles but also signatures of common ancestry.</title>
        <authorList>
            <person name="de Wit P.J.G.M."/>
            <person name="van der Burgt A."/>
            <person name="Oekmen B."/>
            <person name="Stergiopoulos I."/>
            <person name="Abd-Elsalam K.A."/>
            <person name="Aerts A.L."/>
            <person name="Bahkali A.H."/>
            <person name="Beenen H.G."/>
            <person name="Chettri P."/>
            <person name="Cox M.P."/>
            <person name="Datema E."/>
            <person name="de Vries R.P."/>
            <person name="Dhillon B."/>
            <person name="Ganley A.R."/>
            <person name="Griffiths S.A."/>
            <person name="Guo Y."/>
            <person name="Hamelin R.C."/>
            <person name="Henrissat B."/>
            <person name="Kabir M.S."/>
            <person name="Jashni M.K."/>
            <person name="Kema G."/>
            <person name="Klaubauf S."/>
            <person name="Lapidus A."/>
            <person name="Levasseur A."/>
            <person name="Lindquist E."/>
            <person name="Mehrabi R."/>
            <person name="Ohm R.A."/>
            <person name="Owen T.J."/>
            <person name="Salamov A."/>
            <person name="Schwelm A."/>
            <person name="Schijlen E."/>
            <person name="Sun H."/>
            <person name="van den Burg H.A."/>
            <person name="van Ham R.C.H.J."/>
            <person name="Zhang S."/>
            <person name="Goodwin S.B."/>
            <person name="Grigoriev I.V."/>
            <person name="Collemare J."/>
            <person name="Bradshaw R.E."/>
        </authorList>
    </citation>
    <scope>NUCLEOTIDE SEQUENCE [LARGE SCALE GENOMIC DNA]</scope>
    <source>
        <strain evidence="3">NZE10 / CBS 128990</strain>
    </source>
</reference>
<reference evidence="2 3" key="2">
    <citation type="journal article" date="2012" name="PLoS Pathog.">
        <title>Diverse lifestyles and strategies of plant pathogenesis encoded in the genomes of eighteen Dothideomycetes fungi.</title>
        <authorList>
            <person name="Ohm R.A."/>
            <person name="Feau N."/>
            <person name="Henrissat B."/>
            <person name="Schoch C.L."/>
            <person name="Horwitz B.A."/>
            <person name="Barry K.W."/>
            <person name="Condon B.J."/>
            <person name="Copeland A.C."/>
            <person name="Dhillon B."/>
            <person name="Glaser F."/>
            <person name="Hesse C.N."/>
            <person name="Kosti I."/>
            <person name="LaButti K."/>
            <person name="Lindquist E.A."/>
            <person name="Lucas S."/>
            <person name="Salamov A.A."/>
            <person name="Bradshaw R.E."/>
            <person name="Ciuffetti L."/>
            <person name="Hamelin R.C."/>
            <person name="Kema G.H.J."/>
            <person name="Lawrence C."/>
            <person name="Scott J.A."/>
            <person name="Spatafora J.W."/>
            <person name="Turgeon B.G."/>
            <person name="de Wit P.J.G.M."/>
            <person name="Zhong S."/>
            <person name="Goodwin S.B."/>
            <person name="Grigoriev I.V."/>
        </authorList>
    </citation>
    <scope>NUCLEOTIDE SEQUENCE [LARGE SCALE GENOMIC DNA]</scope>
    <source>
        <strain evidence="3">NZE10 / CBS 128990</strain>
    </source>
</reference>
<name>N1PKS1_DOTSN</name>
<evidence type="ECO:0000313" key="2">
    <source>
        <dbReference type="EMBL" id="EME42684.1"/>
    </source>
</evidence>
<proteinExistence type="predicted"/>
<gene>
    <name evidence="2" type="ORF">DOTSEDRAFT_26242</name>
</gene>
<protein>
    <submittedName>
        <fullName evidence="2">Uncharacterized protein</fullName>
    </submittedName>
</protein>
<feature type="compositionally biased region" description="Polar residues" evidence="1">
    <location>
        <begin position="57"/>
        <end position="66"/>
    </location>
</feature>
<evidence type="ECO:0000256" key="1">
    <source>
        <dbReference type="SAM" id="MobiDB-lite"/>
    </source>
</evidence>